<organism evidence="2 3">
    <name type="scientific">Anabaena lutea FACHB-196</name>
    <dbReference type="NCBI Taxonomy" id="2692881"/>
    <lineage>
        <taxon>Bacteria</taxon>
        <taxon>Bacillati</taxon>
        <taxon>Cyanobacteriota</taxon>
        <taxon>Cyanophyceae</taxon>
        <taxon>Nostocales</taxon>
        <taxon>Nostocaceae</taxon>
        <taxon>Anabaena</taxon>
    </lineage>
</organism>
<protein>
    <submittedName>
        <fullName evidence="2">Uncharacterized protein</fullName>
    </submittedName>
</protein>
<feature type="transmembrane region" description="Helical" evidence="1">
    <location>
        <begin position="144"/>
        <end position="164"/>
    </location>
</feature>
<gene>
    <name evidence="2" type="ORF">H6G59_06520</name>
</gene>
<dbReference type="Proteomes" id="UP000640531">
    <property type="component" value="Unassembled WGS sequence"/>
</dbReference>
<comment type="caution">
    <text evidence="2">The sequence shown here is derived from an EMBL/GenBank/DDBJ whole genome shotgun (WGS) entry which is preliminary data.</text>
</comment>
<keyword evidence="3" id="KW-1185">Reference proteome</keyword>
<evidence type="ECO:0000256" key="1">
    <source>
        <dbReference type="SAM" id="Phobius"/>
    </source>
</evidence>
<proteinExistence type="predicted"/>
<feature type="transmembrane region" description="Helical" evidence="1">
    <location>
        <begin position="20"/>
        <end position="40"/>
    </location>
</feature>
<evidence type="ECO:0000313" key="2">
    <source>
        <dbReference type="EMBL" id="MBD2567563.1"/>
    </source>
</evidence>
<sequence>MKVVEETHTRLVVKHQPIMNWLWGSLLFIGGLSFWIYFIFFDFASLRFTCTRSAPPEINCELKRFTLVGSMEKVKIFDPQQAYIKTILGSKGSRSYQTIIVSRFGEFSLLPNISYQENEKFIIKVNSFINSGESFFVATQNRRIYLFYISLLAFVLSGVGAFLATSPLSICTFYKSINKVLIERKGLRGNKIIEYPLEEIVRFYIQDKRVKYSRLYRAVIFIKDGKEIPIHLEYTDEKSVKYVVMKIRQFLNVNL</sequence>
<keyword evidence="1" id="KW-1133">Transmembrane helix</keyword>
<dbReference type="EMBL" id="JACJST010000004">
    <property type="protein sequence ID" value="MBD2567563.1"/>
    <property type="molecule type" value="Genomic_DNA"/>
</dbReference>
<keyword evidence="1" id="KW-0812">Transmembrane</keyword>
<accession>A0ABR8FD83</accession>
<reference evidence="2 3" key="1">
    <citation type="journal article" date="2020" name="ISME J.">
        <title>Comparative genomics reveals insights into cyanobacterial evolution and habitat adaptation.</title>
        <authorList>
            <person name="Chen M.Y."/>
            <person name="Teng W.K."/>
            <person name="Zhao L."/>
            <person name="Hu C.X."/>
            <person name="Zhou Y.K."/>
            <person name="Han B.P."/>
            <person name="Song L.R."/>
            <person name="Shu W.S."/>
        </authorList>
    </citation>
    <scope>NUCLEOTIDE SEQUENCE [LARGE SCALE GENOMIC DNA]</scope>
    <source>
        <strain evidence="2 3">FACHB-196</strain>
    </source>
</reference>
<evidence type="ECO:0000313" key="3">
    <source>
        <dbReference type="Proteomes" id="UP000640531"/>
    </source>
</evidence>
<name>A0ABR8FD83_9NOST</name>
<keyword evidence="1" id="KW-0472">Membrane</keyword>